<protein>
    <submittedName>
        <fullName evidence="1">Putative secreted peptide</fullName>
    </submittedName>
</protein>
<organism evidence="1">
    <name type="scientific">Anopheles braziliensis</name>
    <dbReference type="NCBI Taxonomy" id="58242"/>
    <lineage>
        <taxon>Eukaryota</taxon>
        <taxon>Metazoa</taxon>
        <taxon>Ecdysozoa</taxon>
        <taxon>Arthropoda</taxon>
        <taxon>Hexapoda</taxon>
        <taxon>Insecta</taxon>
        <taxon>Pterygota</taxon>
        <taxon>Neoptera</taxon>
        <taxon>Endopterygota</taxon>
        <taxon>Diptera</taxon>
        <taxon>Nematocera</taxon>
        <taxon>Culicoidea</taxon>
        <taxon>Culicidae</taxon>
        <taxon>Anophelinae</taxon>
        <taxon>Anopheles</taxon>
    </lineage>
</organism>
<reference evidence="1" key="1">
    <citation type="submission" date="2018-01" db="EMBL/GenBank/DDBJ databases">
        <title>An insight into the sialome of Amazonian anophelines.</title>
        <authorList>
            <person name="Ribeiro J.M."/>
            <person name="Scarpassa V."/>
            <person name="Calvo E."/>
        </authorList>
    </citation>
    <scope>NUCLEOTIDE SEQUENCE</scope>
    <source>
        <tissue evidence="1">Salivary glands</tissue>
    </source>
</reference>
<name>A0A2M3ZNI9_9DIPT</name>
<dbReference type="EMBL" id="GGFM01009314">
    <property type="protein sequence ID" value="MBW30065.1"/>
    <property type="molecule type" value="Transcribed_RNA"/>
</dbReference>
<accession>A0A2M3ZNI9</accession>
<sequence>MVHANRGRLHGRTGRLLLLLLLLLLRLWLQLVLLASLQMGETLAETDQKLVGIVARKHHRRLQLDHVVVRPIAAHQYPVDRLHALHHGFGGARGRHPPLPVTHQLDADKQAGTAHIAHQLVLGRQRPALVEQVAADQQRILLQPLLVDHAHHRVGDRARHRITTVRVEVADAGRGETLGDLGRRHDGPDRVPVPHRFGDRHDVRDDLVRLERPVVRTDAPKPDLHLVRDRHTAGRPDRLVDAAEVVGRWNNLATAALQALRDEGGHTGRAALEQPLHLAGVQLAQIRPGRVVAVPVLTPVHIRARCHMDKVWLGVTARLVELVRRDVHHGGHVPMVGVVERDDLVAAGMLASEPERQIVRLRARVDEVAHRQPARHLFRERPGTQDELVVQEAIVGRERGQLALARLHHLRVTVSHVGDVVDAVEVPGTLLVVHVLALAAHYLQRIGPVEQLAGLADVLVAQRDGVRLGHILACIHFLGRSVGRSVVR</sequence>
<proteinExistence type="predicted"/>
<dbReference type="AlphaFoldDB" id="A0A2M3ZNI9"/>
<evidence type="ECO:0000313" key="1">
    <source>
        <dbReference type="EMBL" id="MBW30065.1"/>
    </source>
</evidence>